<dbReference type="InterPro" id="IPR050330">
    <property type="entry name" value="Bact_OuterMem_StrucFunc"/>
</dbReference>
<feature type="region of interest" description="Disordered" evidence="6">
    <location>
        <begin position="236"/>
        <end position="264"/>
    </location>
</feature>
<name>A0A7C9P564_9PROT</name>
<comment type="caution">
    <text evidence="9">The sequence shown here is derived from an EMBL/GenBank/DDBJ whole genome shotgun (WGS) entry which is preliminary data.</text>
</comment>
<feature type="compositionally biased region" description="Basic and acidic residues" evidence="6">
    <location>
        <begin position="248"/>
        <end position="258"/>
    </location>
</feature>
<dbReference type="SUPFAM" id="SSF103647">
    <property type="entry name" value="TSP type-3 repeat"/>
    <property type="match status" value="1"/>
</dbReference>
<evidence type="ECO:0000313" key="9">
    <source>
        <dbReference type="EMBL" id="NDP47749.1"/>
    </source>
</evidence>
<dbReference type="Proteomes" id="UP000483432">
    <property type="component" value="Unassembled WGS sequence"/>
</dbReference>
<dbReference type="SUPFAM" id="SSF103088">
    <property type="entry name" value="OmpA-like"/>
    <property type="match status" value="1"/>
</dbReference>
<dbReference type="Gene3D" id="3.30.1330.60">
    <property type="entry name" value="OmpA-like domain"/>
    <property type="match status" value="1"/>
</dbReference>
<keyword evidence="4" id="KW-0998">Cell outer membrane</keyword>
<dbReference type="PROSITE" id="PS51123">
    <property type="entry name" value="OMPA_2"/>
    <property type="match status" value="1"/>
</dbReference>
<dbReference type="Pfam" id="PF00691">
    <property type="entry name" value="OmpA"/>
    <property type="match status" value="1"/>
</dbReference>
<dbReference type="GO" id="GO:0009279">
    <property type="term" value="C:cell outer membrane"/>
    <property type="evidence" value="ECO:0007669"/>
    <property type="project" value="UniProtKB-SubCell"/>
</dbReference>
<comment type="subcellular location">
    <subcellularLocation>
        <location evidence="1">Cell outer membrane</location>
    </subcellularLocation>
</comment>
<dbReference type="InterPro" id="IPR006665">
    <property type="entry name" value="OmpA-like"/>
</dbReference>
<dbReference type="Pfam" id="PF02412">
    <property type="entry name" value="TSP_3"/>
    <property type="match status" value="1"/>
</dbReference>
<evidence type="ECO:0000256" key="2">
    <source>
        <dbReference type="ARBA" id="ARBA00022729"/>
    </source>
</evidence>
<keyword evidence="2 7" id="KW-0732">Signal</keyword>
<dbReference type="InterPro" id="IPR028974">
    <property type="entry name" value="TSP_type-3_rpt"/>
</dbReference>
<feature type="chain" id="PRO_5028890902" evidence="7">
    <location>
        <begin position="26"/>
        <end position="264"/>
    </location>
</feature>
<dbReference type="InterPro" id="IPR003367">
    <property type="entry name" value="Thrombospondin_3-like_rpt"/>
</dbReference>
<dbReference type="PANTHER" id="PTHR30329:SF21">
    <property type="entry name" value="LIPOPROTEIN YIAD-RELATED"/>
    <property type="match status" value="1"/>
</dbReference>
<dbReference type="CDD" id="cd07185">
    <property type="entry name" value="OmpA_C-like"/>
    <property type="match status" value="1"/>
</dbReference>
<gene>
    <name evidence="9" type="ORF">GZ085_05010</name>
</gene>
<evidence type="ECO:0000259" key="8">
    <source>
        <dbReference type="PROSITE" id="PS51123"/>
    </source>
</evidence>
<evidence type="ECO:0000256" key="6">
    <source>
        <dbReference type="SAM" id="MobiDB-lite"/>
    </source>
</evidence>
<dbReference type="GO" id="GO:0007155">
    <property type="term" value="P:cell adhesion"/>
    <property type="evidence" value="ECO:0007669"/>
    <property type="project" value="InterPro"/>
</dbReference>
<accession>A0A7C9P564</accession>
<dbReference type="InterPro" id="IPR006664">
    <property type="entry name" value="OMP_bac"/>
</dbReference>
<dbReference type="AlphaFoldDB" id="A0A7C9P564"/>
<organism evidence="9 10">
    <name type="scientific">Sulfuriferula multivorans</name>
    <dbReference type="NCBI Taxonomy" id="1559896"/>
    <lineage>
        <taxon>Bacteria</taxon>
        <taxon>Pseudomonadati</taxon>
        <taxon>Pseudomonadota</taxon>
        <taxon>Betaproteobacteria</taxon>
        <taxon>Nitrosomonadales</taxon>
        <taxon>Sulfuricellaceae</taxon>
        <taxon>Sulfuriferula</taxon>
    </lineage>
</organism>
<dbReference type="EMBL" id="JAAFGW010000053">
    <property type="protein sequence ID" value="NDP47749.1"/>
    <property type="molecule type" value="Genomic_DNA"/>
</dbReference>
<proteinExistence type="predicted"/>
<keyword evidence="3 5" id="KW-0472">Membrane</keyword>
<feature type="domain" description="OmpA-like" evidence="8">
    <location>
        <begin position="148"/>
        <end position="264"/>
    </location>
</feature>
<sequence>MRTTPLFLSILTATLISAGAVSAQAAEGKFYDPSNAASPTGFTTNYEAFRTVGCPGQGLLNTPCKVPKEADTDGDGVVDSKDKCPNTPAGRKVNADGCELDRDGDGIVDGDDKCPDVYAKTADGCPLPVAKPVEAKPADYSASPTTPAAIPRRLVLEGVNFNYDKSTLRPEDIAIIDQNAADLKEWGNIDVEVSGHTDSRGSDKYNMGLSLRRADAVRDYLITKGISADRLTAKGYGESQPLESNDTDEGRFKNRRVELNQIQK</sequence>
<protein>
    <submittedName>
        <fullName evidence="9">OmpA family protein</fullName>
    </submittedName>
</protein>
<evidence type="ECO:0000256" key="4">
    <source>
        <dbReference type="ARBA" id="ARBA00023237"/>
    </source>
</evidence>
<evidence type="ECO:0000256" key="5">
    <source>
        <dbReference type="PROSITE-ProRule" id="PRU00473"/>
    </source>
</evidence>
<feature type="signal peptide" evidence="7">
    <location>
        <begin position="1"/>
        <end position="25"/>
    </location>
</feature>
<dbReference type="InterPro" id="IPR036737">
    <property type="entry name" value="OmpA-like_sf"/>
</dbReference>
<reference evidence="9 10" key="1">
    <citation type="submission" date="2019-09" db="EMBL/GenBank/DDBJ databases">
        <title>H2 Metabolism Revealed by Metagenomic Analysis in Subglacial Sediment of East Antarctica.</title>
        <authorList>
            <person name="Yang Z."/>
            <person name="Zhang Y."/>
            <person name="Lv Y."/>
            <person name="Yan W."/>
            <person name="Xiao X."/>
            <person name="Sun B."/>
            <person name="Ma H."/>
        </authorList>
    </citation>
    <scope>NUCLEOTIDE SEQUENCE [LARGE SCALE GENOMIC DNA]</scope>
    <source>
        <strain evidence="9">Bin2_2</strain>
    </source>
</reference>
<dbReference type="GO" id="GO:0005509">
    <property type="term" value="F:calcium ion binding"/>
    <property type="evidence" value="ECO:0007669"/>
    <property type="project" value="InterPro"/>
</dbReference>
<evidence type="ECO:0000313" key="10">
    <source>
        <dbReference type="Proteomes" id="UP000483432"/>
    </source>
</evidence>
<evidence type="ECO:0000256" key="7">
    <source>
        <dbReference type="SAM" id="SignalP"/>
    </source>
</evidence>
<evidence type="ECO:0000256" key="3">
    <source>
        <dbReference type="ARBA" id="ARBA00023136"/>
    </source>
</evidence>
<dbReference type="PRINTS" id="PR01021">
    <property type="entry name" value="OMPADOMAIN"/>
</dbReference>
<dbReference type="PANTHER" id="PTHR30329">
    <property type="entry name" value="STATOR ELEMENT OF FLAGELLAR MOTOR COMPLEX"/>
    <property type="match status" value="1"/>
</dbReference>
<evidence type="ECO:0000256" key="1">
    <source>
        <dbReference type="ARBA" id="ARBA00004442"/>
    </source>
</evidence>
<dbReference type="Gene3D" id="4.10.1080.10">
    <property type="entry name" value="TSP type-3 repeat"/>
    <property type="match status" value="1"/>
</dbReference>